<comment type="caution">
    <text evidence="2">The sequence shown here is derived from an EMBL/GenBank/DDBJ whole genome shotgun (WGS) entry which is preliminary data.</text>
</comment>
<protein>
    <submittedName>
        <fullName evidence="2">ArsM protein</fullName>
    </submittedName>
</protein>
<evidence type="ECO:0000313" key="2">
    <source>
        <dbReference type="EMBL" id="CAE7719665.1"/>
    </source>
</evidence>
<name>A0A812XAW7_9DINO</name>
<feature type="transmembrane region" description="Helical" evidence="1">
    <location>
        <begin position="134"/>
        <end position="153"/>
    </location>
</feature>
<gene>
    <name evidence="2" type="primary">arsM</name>
    <name evidence="2" type="ORF">SNEC2469_LOCUS20748</name>
</gene>
<dbReference type="PANTHER" id="PTHR46361">
    <property type="entry name" value="ELECTRON CARRIER/ PROTEIN DISULFIDE OXIDOREDUCTASE"/>
    <property type="match status" value="1"/>
</dbReference>
<keyword evidence="1" id="KW-1133">Transmembrane helix</keyword>
<evidence type="ECO:0000256" key="1">
    <source>
        <dbReference type="SAM" id="Phobius"/>
    </source>
</evidence>
<feature type="transmembrane region" description="Helical" evidence="1">
    <location>
        <begin position="215"/>
        <end position="233"/>
    </location>
</feature>
<dbReference type="OrthoDB" id="10400377at2759"/>
<feature type="transmembrane region" description="Helical" evidence="1">
    <location>
        <begin position="173"/>
        <end position="195"/>
    </location>
</feature>
<reference evidence="2" key="1">
    <citation type="submission" date="2021-02" db="EMBL/GenBank/DDBJ databases">
        <authorList>
            <person name="Dougan E. K."/>
            <person name="Rhodes N."/>
            <person name="Thang M."/>
            <person name="Chan C."/>
        </authorList>
    </citation>
    <scope>NUCLEOTIDE SEQUENCE</scope>
</reference>
<dbReference type="EMBL" id="CAJNJA010036366">
    <property type="protein sequence ID" value="CAE7719665.1"/>
    <property type="molecule type" value="Genomic_DNA"/>
</dbReference>
<dbReference type="AlphaFoldDB" id="A0A812XAW7"/>
<dbReference type="PANTHER" id="PTHR46361:SF3">
    <property type="entry name" value="ELECTRON CARRIER_ PROTEIN DISULFIDE OXIDOREDUCTASE"/>
    <property type="match status" value="1"/>
</dbReference>
<organism evidence="2 3">
    <name type="scientific">Symbiodinium necroappetens</name>
    <dbReference type="NCBI Taxonomy" id="1628268"/>
    <lineage>
        <taxon>Eukaryota</taxon>
        <taxon>Sar</taxon>
        <taxon>Alveolata</taxon>
        <taxon>Dinophyceae</taxon>
        <taxon>Suessiales</taxon>
        <taxon>Symbiodiniaceae</taxon>
        <taxon>Symbiodinium</taxon>
    </lineage>
</organism>
<accession>A0A812XAW7</accession>
<feature type="non-terminal residue" evidence="2">
    <location>
        <position position="1"/>
    </location>
</feature>
<dbReference type="Proteomes" id="UP000601435">
    <property type="component" value="Unassembled WGS sequence"/>
</dbReference>
<proteinExistence type="predicted"/>
<sequence length="479" mass="53114">MQWVQWITSGGLALNATIADCLASSLWSLIAAPPLIIAFRSKLWCHAVMLEQMASFDYRAAQCTLQSDRDLVEQQIQEVFRPQGLHAQDADESSMGWTAAACDTEAATSLQSFNAYVKGPLRDAVLQSIGDELYVPYWLCLITGLPIAFLSSADFLSCIDETCFQKLGYSGPGAFLLSEVTGWTMTVFLILPIFYPCCLRMLKGALSIQSRCLRLILVVLSVFLAFVYTYLLFDLDFDLLLLTAKSEQGSEFAGFLALFFLLLVVVMVQLKWLFNLEGLSRVCSSISEGVRLLFSVFEMEHTILRACSRAPKLGWFLQCQKGFKAGDPKAEMALAQPAPEVSFGIFYPFRFGCPPLRVFHAGLVCEQLLLNCGQYLVEALVVEDPPRRRVVLPPLLKYYAADFGSSPSNLVTFAQSTLEAMPEAIDRLSTYGAVSRRDEMLGCAAPALAVRLEQLREKGSFASLAASFSDFDWHLDVPK</sequence>
<evidence type="ECO:0000313" key="3">
    <source>
        <dbReference type="Proteomes" id="UP000601435"/>
    </source>
</evidence>
<keyword evidence="3" id="KW-1185">Reference proteome</keyword>
<feature type="transmembrane region" description="Helical" evidence="1">
    <location>
        <begin position="253"/>
        <end position="274"/>
    </location>
</feature>
<keyword evidence="1" id="KW-0472">Membrane</keyword>
<keyword evidence="1" id="KW-0812">Transmembrane</keyword>